<feature type="signal peptide" evidence="2">
    <location>
        <begin position="1"/>
        <end position="16"/>
    </location>
</feature>
<keyword evidence="4" id="KW-1185">Reference proteome</keyword>
<evidence type="ECO:0000313" key="3">
    <source>
        <dbReference type="EMBL" id="CAH3157805.1"/>
    </source>
</evidence>
<accession>A0ABN8Q6S4</accession>
<comment type="caution">
    <text evidence="3">The sequence shown here is derived from an EMBL/GenBank/DDBJ whole genome shotgun (WGS) entry which is preliminary data.</text>
</comment>
<feature type="chain" id="PRO_5046060599" evidence="2">
    <location>
        <begin position="17"/>
        <end position="143"/>
    </location>
</feature>
<sequence length="143" mass="15967">MALSFKFLCFSVFLYGNYIHCKKEDNLGNDHLQTKVKDGLKADVAKSFDLVYRILSHHNCRNVQSPRGKDFRGRLKALFNRTSALEEEVEKLWEAVDELRQQGVAVDEPNKSEEVHAAAASAHKVTEAPTPTEEDPGVGAAQP</sequence>
<name>A0ABN8Q6S4_9CNID</name>
<organism evidence="3 4">
    <name type="scientific">Porites lobata</name>
    <dbReference type="NCBI Taxonomy" id="104759"/>
    <lineage>
        <taxon>Eukaryota</taxon>
        <taxon>Metazoa</taxon>
        <taxon>Cnidaria</taxon>
        <taxon>Anthozoa</taxon>
        <taxon>Hexacorallia</taxon>
        <taxon>Scleractinia</taxon>
        <taxon>Fungiina</taxon>
        <taxon>Poritidae</taxon>
        <taxon>Porites</taxon>
    </lineage>
</organism>
<evidence type="ECO:0000256" key="1">
    <source>
        <dbReference type="SAM" id="MobiDB-lite"/>
    </source>
</evidence>
<proteinExistence type="predicted"/>
<protein>
    <submittedName>
        <fullName evidence="3">Uncharacterized protein</fullName>
    </submittedName>
</protein>
<gene>
    <name evidence="3" type="ORF">PLOB_00002459</name>
</gene>
<dbReference type="EMBL" id="CALNXK010000109">
    <property type="protein sequence ID" value="CAH3157805.1"/>
    <property type="molecule type" value="Genomic_DNA"/>
</dbReference>
<keyword evidence="2" id="KW-0732">Signal</keyword>
<feature type="region of interest" description="Disordered" evidence="1">
    <location>
        <begin position="104"/>
        <end position="143"/>
    </location>
</feature>
<evidence type="ECO:0000313" key="4">
    <source>
        <dbReference type="Proteomes" id="UP001159405"/>
    </source>
</evidence>
<reference evidence="3 4" key="1">
    <citation type="submission" date="2022-05" db="EMBL/GenBank/DDBJ databases">
        <authorList>
            <consortium name="Genoscope - CEA"/>
            <person name="William W."/>
        </authorList>
    </citation>
    <scope>NUCLEOTIDE SEQUENCE [LARGE SCALE GENOMIC DNA]</scope>
</reference>
<evidence type="ECO:0000256" key="2">
    <source>
        <dbReference type="SAM" id="SignalP"/>
    </source>
</evidence>
<dbReference type="Proteomes" id="UP001159405">
    <property type="component" value="Unassembled WGS sequence"/>
</dbReference>
<feature type="non-terminal residue" evidence="3">
    <location>
        <position position="143"/>
    </location>
</feature>